<evidence type="ECO:0000259" key="3">
    <source>
        <dbReference type="Pfam" id="PF14870"/>
    </source>
</evidence>
<feature type="domain" description="Photosynthesis system II assembly factor Ycf48/Hcf136-like" evidence="3">
    <location>
        <begin position="182"/>
        <end position="258"/>
    </location>
</feature>
<dbReference type="SUPFAM" id="SSF110296">
    <property type="entry name" value="Oligoxyloglucan reducing end-specific cellobiohydrolase"/>
    <property type="match status" value="2"/>
</dbReference>
<name>A0A7C6EGS2_UNCW3</name>
<gene>
    <name evidence="5" type="ORF">ENW73_07355</name>
</gene>
<dbReference type="Pfam" id="PF14870">
    <property type="entry name" value="PSII_BNR"/>
    <property type="match status" value="2"/>
</dbReference>
<reference evidence="5" key="1">
    <citation type="journal article" date="2020" name="mSystems">
        <title>Genome- and Community-Level Interaction Insights into Carbon Utilization and Element Cycling Functions of Hydrothermarchaeota in Hydrothermal Sediment.</title>
        <authorList>
            <person name="Zhou Z."/>
            <person name="Liu Y."/>
            <person name="Xu W."/>
            <person name="Pan J."/>
            <person name="Luo Z.H."/>
            <person name="Li M."/>
        </authorList>
    </citation>
    <scope>NUCLEOTIDE SEQUENCE [LARGE SCALE GENOMIC DNA]</scope>
    <source>
        <strain evidence="5">SpSt-876</strain>
    </source>
</reference>
<protein>
    <submittedName>
        <fullName evidence="5">T9SS type A sorting domain-containing protein</fullName>
    </submittedName>
</protein>
<keyword evidence="2" id="KW-0604">Photosystem II</keyword>
<accession>A0A7C6EGS2</accession>
<feature type="domain" description="Secretion system C-terminal sorting" evidence="4">
    <location>
        <begin position="347"/>
        <end position="413"/>
    </location>
</feature>
<dbReference type="Gene3D" id="2.130.10.10">
    <property type="entry name" value="YVTN repeat-like/Quinoprotein amine dehydrogenase"/>
    <property type="match status" value="2"/>
</dbReference>
<dbReference type="InterPro" id="IPR028203">
    <property type="entry name" value="PSII_CF48-like_dom"/>
</dbReference>
<evidence type="ECO:0000259" key="4">
    <source>
        <dbReference type="Pfam" id="PF18962"/>
    </source>
</evidence>
<sequence length="422" mass="46994">MRRKKIQRAGFSGHPKFPLKPITLSLIAFFVIHSIAYNQGWQPQIPPRTDRNLFDVWFVSESVGCACGNFGFLIKTTDGGISWQDRSGVTNSWIDDMWFVSDAAPCINSRIGYAVGEAGTILKTTDAGTNWLLLNCGSNRNLYGVCFPDTNNGWVTGQGGVIFYTPDGANTWYLQNSGLTLAIFDIEFVNPDTGFACGQNGWFYKTADGGNNWSLMNISSVDLYGLKCVSGSELWVVGANGRIYRITNFGNTIESWQLGNFVLKAVEVKNNKVWVCGQYGTIFFSPNNGDTWIQQNSQTTNYLDEIFFFDENRGWAVGMQGTIRYTENGGVGLDGIIPISPKTDIRISPNPARNQLKFFLSDNLPNSNKLVIKFWSITGKMVKQFEIYPSKTFALSITNLPTGIYFVTVNSQILGQTKIIRI</sequence>
<comment type="caution">
    <text evidence="5">The sequence shown here is derived from an EMBL/GenBank/DDBJ whole genome shotgun (WGS) entry which is preliminary data.</text>
</comment>
<evidence type="ECO:0000256" key="2">
    <source>
        <dbReference type="ARBA" id="ARBA00023276"/>
    </source>
</evidence>
<dbReference type="InterPro" id="IPR015943">
    <property type="entry name" value="WD40/YVTN_repeat-like_dom_sf"/>
</dbReference>
<dbReference type="InterPro" id="IPR026444">
    <property type="entry name" value="Secre_tail"/>
</dbReference>
<evidence type="ECO:0000256" key="1">
    <source>
        <dbReference type="ARBA" id="ARBA00022531"/>
    </source>
</evidence>
<dbReference type="GO" id="GO:0009523">
    <property type="term" value="C:photosystem II"/>
    <property type="evidence" value="ECO:0007669"/>
    <property type="project" value="UniProtKB-KW"/>
</dbReference>
<dbReference type="GO" id="GO:0015979">
    <property type="term" value="P:photosynthesis"/>
    <property type="evidence" value="ECO:0007669"/>
    <property type="project" value="UniProtKB-KW"/>
</dbReference>
<keyword evidence="1" id="KW-0602">Photosynthesis</keyword>
<dbReference type="NCBIfam" id="TIGR04183">
    <property type="entry name" value="Por_Secre_tail"/>
    <property type="match status" value="1"/>
</dbReference>
<organism evidence="5">
    <name type="scientific">candidate division WOR-3 bacterium</name>
    <dbReference type="NCBI Taxonomy" id="2052148"/>
    <lineage>
        <taxon>Bacteria</taxon>
        <taxon>Bacteria division WOR-3</taxon>
    </lineage>
</organism>
<dbReference type="PANTHER" id="PTHR47199">
    <property type="entry name" value="PHOTOSYSTEM II STABILITY/ASSEMBLY FACTOR HCF136, CHLOROPLASTIC"/>
    <property type="match status" value="1"/>
</dbReference>
<dbReference type="EMBL" id="DTLI01000173">
    <property type="protein sequence ID" value="HHS52663.1"/>
    <property type="molecule type" value="Genomic_DNA"/>
</dbReference>
<dbReference type="PANTHER" id="PTHR47199:SF2">
    <property type="entry name" value="PHOTOSYSTEM II STABILITY_ASSEMBLY FACTOR HCF136, CHLOROPLASTIC"/>
    <property type="match status" value="1"/>
</dbReference>
<dbReference type="Pfam" id="PF18962">
    <property type="entry name" value="Por_Secre_tail"/>
    <property type="match status" value="1"/>
</dbReference>
<evidence type="ECO:0000313" key="5">
    <source>
        <dbReference type="EMBL" id="HHS52663.1"/>
    </source>
</evidence>
<feature type="domain" description="Photosynthesis system II assembly factor Ycf48/Hcf136-like" evidence="3">
    <location>
        <begin position="41"/>
        <end position="133"/>
    </location>
</feature>
<dbReference type="AlphaFoldDB" id="A0A7C6EGS2"/>
<proteinExistence type="predicted"/>